<sequence>MTLKHQKGRLSLNDLMIAISIKEQHRNQTHKMPVEHQPRANLIVEKWKVNKVNSNSVAINTGKTTQNKKTKSKQTNMLELWEVGHWAKLCPNKKAKTGQATVNMVVGGANVHVCADKTCFAPYQAITRKTVSIGNSCTAEVLGIGSVDVKFPSERILS</sequence>
<reference evidence="2" key="1">
    <citation type="submission" date="2020-06" db="EMBL/GenBank/DDBJ databases">
        <authorList>
            <person name="Li T."/>
            <person name="Hu X."/>
            <person name="Zhang T."/>
            <person name="Song X."/>
            <person name="Zhang H."/>
            <person name="Dai N."/>
            <person name="Sheng W."/>
            <person name="Hou X."/>
            <person name="Wei L."/>
        </authorList>
    </citation>
    <scope>NUCLEOTIDE SEQUENCE</scope>
    <source>
        <strain evidence="2">G01</strain>
        <tissue evidence="2">Leaf</tissue>
    </source>
</reference>
<name>A0AAW2KL49_9LAMI</name>
<dbReference type="EMBL" id="JACGWK010000093">
    <property type="protein sequence ID" value="KAL0307576.1"/>
    <property type="molecule type" value="Genomic_DNA"/>
</dbReference>
<gene>
    <name evidence="2" type="ORF">Sangu_3022000</name>
</gene>
<accession>A0AAW2KL49</accession>
<dbReference type="AlphaFoldDB" id="A0AAW2KL49"/>
<evidence type="ECO:0000313" key="2">
    <source>
        <dbReference type="EMBL" id="KAL0307576.1"/>
    </source>
</evidence>
<comment type="caution">
    <text evidence="2">The sequence shown here is derived from an EMBL/GenBank/DDBJ whole genome shotgun (WGS) entry which is preliminary data.</text>
</comment>
<dbReference type="Pfam" id="PF22936">
    <property type="entry name" value="Pol_BBD"/>
    <property type="match status" value="1"/>
</dbReference>
<dbReference type="InterPro" id="IPR054722">
    <property type="entry name" value="PolX-like_BBD"/>
</dbReference>
<feature type="domain" description="Retrovirus-related Pol polyprotein from transposon TNT 1-94-like beta-barrel" evidence="1">
    <location>
        <begin position="108"/>
        <end position="153"/>
    </location>
</feature>
<reference evidence="2" key="2">
    <citation type="journal article" date="2024" name="Plant">
        <title>Genomic evolution and insights into agronomic trait innovations of Sesamum species.</title>
        <authorList>
            <person name="Miao H."/>
            <person name="Wang L."/>
            <person name="Qu L."/>
            <person name="Liu H."/>
            <person name="Sun Y."/>
            <person name="Le M."/>
            <person name="Wang Q."/>
            <person name="Wei S."/>
            <person name="Zheng Y."/>
            <person name="Lin W."/>
            <person name="Duan Y."/>
            <person name="Cao H."/>
            <person name="Xiong S."/>
            <person name="Wang X."/>
            <person name="Wei L."/>
            <person name="Li C."/>
            <person name="Ma Q."/>
            <person name="Ju M."/>
            <person name="Zhao R."/>
            <person name="Li G."/>
            <person name="Mu C."/>
            <person name="Tian Q."/>
            <person name="Mei H."/>
            <person name="Zhang T."/>
            <person name="Gao T."/>
            <person name="Zhang H."/>
        </authorList>
    </citation>
    <scope>NUCLEOTIDE SEQUENCE</scope>
    <source>
        <strain evidence="2">G01</strain>
    </source>
</reference>
<proteinExistence type="predicted"/>
<organism evidence="2">
    <name type="scientific">Sesamum angustifolium</name>
    <dbReference type="NCBI Taxonomy" id="2727405"/>
    <lineage>
        <taxon>Eukaryota</taxon>
        <taxon>Viridiplantae</taxon>
        <taxon>Streptophyta</taxon>
        <taxon>Embryophyta</taxon>
        <taxon>Tracheophyta</taxon>
        <taxon>Spermatophyta</taxon>
        <taxon>Magnoliopsida</taxon>
        <taxon>eudicotyledons</taxon>
        <taxon>Gunneridae</taxon>
        <taxon>Pentapetalae</taxon>
        <taxon>asterids</taxon>
        <taxon>lamiids</taxon>
        <taxon>Lamiales</taxon>
        <taxon>Pedaliaceae</taxon>
        <taxon>Sesamum</taxon>
    </lineage>
</organism>
<protein>
    <recommendedName>
        <fullName evidence="1">Retrovirus-related Pol polyprotein from transposon TNT 1-94-like beta-barrel domain-containing protein</fullName>
    </recommendedName>
</protein>
<evidence type="ECO:0000259" key="1">
    <source>
        <dbReference type="Pfam" id="PF22936"/>
    </source>
</evidence>